<dbReference type="EMBL" id="GGEC01064914">
    <property type="protein sequence ID" value="MBX45398.1"/>
    <property type="molecule type" value="Transcribed_RNA"/>
</dbReference>
<evidence type="ECO:0000313" key="1">
    <source>
        <dbReference type="EMBL" id="MBX45398.1"/>
    </source>
</evidence>
<reference evidence="1" key="1">
    <citation type="submission" date="2018-02" db="EMBL/GenBank/DDBJ databases">
        <title>Rhizophora mucronata_Transcriptome.</title>
        <authorList>
            <person name="Meera S.P."/>
            <person name="Sreeshan A."/>
            <person name="Augustine A."/>
        </authorList>
    </citation>
    <scope>NUCLEOTIDE SEQUENCE</scope>
    <source>
        <tissue evidence="1">Leaf</tissue>
    </source>
</reference>
<organism evidence="1">
    <name type="scientific">Rhizophora mucronata</name>
    <name type="common">Asiatic mangrove</name>
    <dbReference type="NCBI Taxonomy" id="61149"/>
    <lineage>
        <taxon>Eukaryota</taxon>
        <taxon>Viridiplantae</taxon>
        <taxon>Streptophyta</taxon>
        <taxon>Embryophyta</taxon>
        <taxon>Tracheophyta</taxon>
        <taxon>Spermatophyta</taxon>
        <taxon>Magnoliopsida</taxon>
        <taxon>eudicotyledons</taxon>
        <taxon>Gunneridae</taxon>
        <taxon>Pentapetalae</taxon>
        <taxon>rosids</taxon>
        <taxon>fabids</taxon>
        <taxon>Malpighiales</taxon>
        <taxon>Rhizophoraceae</taxon>
        <taxon>Rhizophora</taxon>
    </lineage>
</organism>
<name>A0A2P2NSB8_RHIMU</name>
<protein>
    <submittedName>
        <fullName evidence="1">Uncharacterized protein</fullName>
    </submittedName>
</protein>
<proteinExistence type="predicted"/>
<accession>A0A2P2NSB8</accession>
<sequence length="15" mass="1612">MEAAIAAKLTFLGYI</sequence>